<dbReference type="AlphaFoldDB" id="A0A9X3BAC1"/>
<sequence length="351" mass="41848">MNVKSIWEKLVNWELWPFKLRYLAITPVWIWYCLRSGSVWFFSSSNPTITFGGFEGEGKKEMYEQLPKDLYPKTIYIQPGEPKEILLKKLTDHGFTYPFCVKPDVGMKGLLFRKVDQEKALLYYHQNMQVEYIIQDLVLYPLEISVFYYRYPNQKKGVITGFIQKELMEVIGDGKSKIIELIQAHPKAKYRLEEMRIKHADNLEMVLPKGERFFLTYAANLNRGARFVNLKHEIDEDLHLIFDELSLNTNFYYGRYDIKCKSIEDLKQGKNFVILEFNGSGAEPNHVYNMGYSLFQAYKEILMHWKVLFRISRYNHRNGTPYWSFLKGWKFLQQSKKHFEILEEWDTKILI</sequence>
<dbReference type="SUPFAM" id="SSF56059">
    <property type="entry name" value="Glutathione synthetase ATP-binding domain-like"/>
    <property type="match status" value="1"/>
</dbReference>
<keyword evidence="2" id="KW-1185">Reference proteome</keyword>
<dbReference type="EMBL" id="JAOTIF010000035">
    <property type="protein sequence ID" value="MCU7552516.1"/>
    <property type="molecule type" value="Genomic_DNA"/>
</dbReference>
<reference evidence="1" key="2">
    <citation type="submission" date="2023-04" db="EMBL/GenBank/DDBJ databases">
        <title>Paracnuella aquatica gen. nov., sp. nov., a member of the family Chitinophagaceae isolated from a hot spring.</title>
        <authorList>
            <person name="Wang C."/>
        </authorList>
    </citation>
    <scope>NUCLEOTIDE SEQUENCE</scope>
    <source>
        <strain evidence="1">LB-8</strain>
    </source>
</reference>
<gene>
    <name evidence="1" type="ORF">OCK74_25580</name>
</gene>
<comment type="caution">
    <text evidence="1">The sequence shown here is derived from an EMBL/GenBank/DDBJ whole genome shotgun (WGS) entry which is preliminary data.</text>
</comment>
<evidence type="ECO:0000313" key="1">
    <source>
        <dbReference type="EMBL" id="MCU7552516.1"/>
    </source>
</evidence>
<dbReference type="RefSeq" id="WP_279299953.1">
    <property type="nucleotide sequence ID" value="NZ_JAOTIF010000035.1"/>
</dbReference>
<name>A0A9X3BAC1_9BACT</name>
<dbReference type="Proteomes" id="UP001155483">
    <property type="component" value="Unassembled WGS sequence"/>
</dbReference>
<evidence type="ECO:0008006" key="3">
    <source>
        <dbReference type="Google" id="ProtNLM"/>
    </source>
</evidence>
<accession>A0A9X3BAC1</accession>
<proteinExistence type="predicted"/>
<organism evidence="1 2">
    <name type="scientific">Paraflavisolibacter caeni</name>
    <dbReference type="NCBI Taxonomy" id="2982496"/>
    <lineage>
        <taxon>Bacteria</taxon>
        <taxon>Pseudomonadati</taxon>
        <taxon>Bacteroidota</taxon>
        <taxon>Chitinophagia</taxon>
        <taxon>Chitinophagales</taxon>
        <taxon>Chitinophagaceae</taxon>
        <taxon>Paraflavisolibacter</taxon>
    </lineage>
</organism>
<evidence type="ECO:0000313" key="2">
    <source>
        <dbReference type="Proteomes" id="UP001155483"/>
    </source>
</evidence>
<reference evidence="1" key="1">
    <citation type="submission" date="2022-09" db="EMBL/GenBank/DDBJ databases">
        <authorList>
            <person name="Yuan C."/>
            <person name="Ke Z."/>
        </authorList>
    </citation>
    <scope>NUCLEOTIDE SEQUENCE</scope>
    <source>
        <strain evidence="1">LB-8</strain>
    </source>
</reference>
<protein>
    <recommendedName>
        <fullName evidence="3">D-alanine--D-alanine ligase</fullName>
    </recommendedName>
</protein>